<dbReference type="Proteomes" id="UP000295293">
    <property type="component" value="Unassembled WGS sequence"/>
</dbReference>
<evidence type="ECO:0000256" key="4">
    <source>
        <dbReference type="ARBA" id="ARBA00023002"/>
    </source>
</evidence>
<dbReference type="GO" id="GO:0012505">
    <property type="term" value="C:endomembrane system"/>
    <property type="evidence" value="ECO:0007669"/>
    <property type="project" value="UniProtKB-SubCell"/>
</dbReference>
<evidence type="ECO:0000313" key="9">
    <source>
        <dbReference type="EMBL" id="TDR41590.1"/>
    </source>
</evidence>
<dbReference type="Pfam" id="PF04116">
    <property type="entry name" value="FA_hydroxylase"/>
    <property type="match status" value="1"/>
</dbReference>
<dbReference type="InterPro" id="IPR051689">
    <property type="entry name" value="Sterol_desaturase/TMEM195"/>
</dbReference>
<keyword evidence="3 7" id="KW-1133">Transmembrane helix</keyword>
<dbReference type="GO" id="GO:0016020">
    <property type="term" value="C:membrane"/>
    <property type="evidence" value="ECO:0007669"/>
    <property type="project" value="GOC"/>
</dbReference>
<dbReference type="GO" id="GO:0008610">
    <property type="term" value="P:lipid biosynthetic process"/>
    <property type="evidence" value="ECO:0007669"/>
    <property type="project" value="InterPro"/>
</dbReference>
<dbReference type="AlphaFoldDB" id="A0A4R6YTQ7"/>
<protein>
    <submittedName>
        <fullName evidence="9">Sterol desaturase/sphingolipid hydroxylase (Fatty acid hydroxylase superfamily)</fullName>
    </submittedName>
</protein>
<keyword evidence="2 7" id="KW-0812">Transmembrane</keyword>
<organism evidence="9 10">
    <name type="scientific">Tahibacter aquaticus</name>
    <dbReference type="NCBI Taxonomy" id="520092"/>
    <lineage>
        <taxon>Bacteria</taxon>
        <taxon>Pseudomonadati</taxon>
        <taxon>Pseudomonadota</taxon>
        <taxon>Gammaproteobacteria</taxon>
        <taxon>Lysobacterales</taxon>
        <taxon>Rhodanobacteraceae</taxon>
        <taxon>Tahibacter</taxon>
    </lineage>
</organism>
<feature type="domain" description="Fatty acid hydroxylase" evidence="8">
    <location>
        <begin position="119"/>
        <end position="253"/>
    </location>
</feature>
<dbReference type="GO" id="GO:0005506">
    <property type="term" value="F:iron ion binding"/>
    <property type="evidence" value="ECO:0007669"/>
    <property type="project" value="InterPro"/>
</dbReference>
<dbReference type="GO" id="GO:0050479">
    <property type="term" value="F:glyceryl-ether monooxygenase activity"/>
    <property type="evidence" value="ECO:0007669"/>
    <property type="project" value="TreeGrafter"/>
</dbReference>
<keyword evidence="6 7" id="KW-0472">Membrane</keyword>
<evidence type="ECO:0000256" key="2">
    <source>
        <dbReference type="ARBA" id="ARBA00022692"/>
    </source>
</evidence>
<dbReference type="PANTHER" id="PTHR21624:SF1">
    <property type="entry name" value="ALKYLGLYCEROL MONOOXYGENASE"/>
    <property type="match status" value="1"/>
</dbReference>
<feature type="transmembrane region" description="Helical" evidence="7">
    <location>
        <begin position="169"/>
        <end position="196"/>
    </location>
</feature>
<feature type="transmembrane region" description="Helical" evidence="7">
    <location>
        <begin position="72"/>
        <end position="102"/>
    </location>
</feature>
<evidence type="ECO:0000256" key="5">
    <source>
        <dbReference type="ARBA" id="ARBA00023098"/>
    </source>
</evidence>
<comment type="caution">
    <text evidence="9">The sequence shown here is derived from an EMBL/GenBank/DDBJ whole genome shotgun (WGS) entry which is preliminary data.</text>
</comment>
<evidence type="ECO:0000256" key="3">
    <source>
        <dbReference type="ARBA" id="ARBA00022989"/>
    </source>
</evidence>
<dbReference type="PANTHER" id="PTHR21624">
    <property type="entry name" value="STEROL DESATURASE-RELATED PROTEIN"/>
    <property type="match status" value="1"/>
</dbReference>
<dbReference type="GO" id="GO:0006643">
    <property type="term" value="P:membrane lipid metabolic process"/>
    <property type="evidence" value="ECO:0007669"/>
    <property type="project" value="TreeGrafter"/>
</dbReference>
<keyword evidence="10" id="KW-1185">Reference proteome</keyword>
<feature type="transmembrane region" description="Helical" evidence="7">
    <location>
        <begin position="34"/>
        <end position="52"/>
    </location>
</feature>
<accession>A0A4R6YTQ7</accession>
<dbReference type="EMBL" id="SNZH01000010">
    <property type="protein sequence ID" value="TDR41590.1"/>
    <property type="molecule type" value="Genomic_DNA"/>
</dbReference>
<dbReference type="InterPro" id="IPR006694">
    <property type="entry name" value="Fatty_acid_hydroxylase"/>
</dbReference>
<evidence type="ECO:0000313" key="10">
    <source>
        <dbReference type="Proteomes" id="UP000295293"/>
    </source>
</evidence>
<dbReference type="RefSeq" id="WP_133819674.1">
    <property type="nucleotide sequence ID" value="NZ_SNZH01000010.1"/>
</dbReference>
<sequence length="309" mass="33867">MRTLLRPLLRFAAFPLLFGGAGVAAWNGYSPDSIGWLMPVIVTTVLLVTFGLERLLPYANRWNAGSGAGTDLVYLGTTSVVVAIAEAAVWAGAIALLSPWAADDGTLWPTRWPFAAQVFLALAVGDFLPHLYHRASHESTGFLWRVHAIHHAPEHLYAFNFARFHPINAFLTAALTLLPLAVLGTPASVLFVAGVLHNVHGVLSHANVDFRLGPLNVVFSMAELHRWHHARDPRWANGNYGATVLIWDWLFGTRRYPGHGVADDGVGLWTGSAVPRRLRNQWLHPFSGISERVVHRLRSVRCGCCCAAA</sequence>
<evidence type="ECO:0000256" key="7">
    <source>
        <dbReference type="SAM" id="Phobius"/>
    </source>
</evidence>
<reference evidence="9 10" key="1">
    <citation type="submission" date="2019-03" db="EMBL/GenBank/DDBJ databases">
        <title>Genomic Encyclopedia of Type Strains, Phase IV (KMG-IV): sequencing the most valuable type-strain genomes for metagenomic binning, comparative biology and taxonomic classification.</title>
        <authorList>
            <person name="Goeker M."/>
        </authorList>
    </citation>
    <scope>NUCLEOTIDE SEQUENCE [LARGE SCALE GENOMIC DNA]</scope>
    <source>
        <strain evidence="9 10">DSM 21667</strain>
    </source>
</reference>
<keyword evidence="5" id="KW-0443">Lipid metabolism</keyword>
<dbReference type="OrthoDB" id="9770329at2"/>
<evidence type="ECO:0000259" key="8">
    <source>
        <dbReference type="Pfam" id="PF04116"/>
    </source>
</evidence>
<name>A0A4R6YTQ7_9GAMM</name>
<evidence type="ECO:0000256" key="6">
    <source>
        <dbReference type="ARBA" id="ARBA00023136"/>
    </source>
</evidence>
<evidence type="ECO:0000256" key="1">
    <source>
        <dbReference type="ARBA" id="ARBA00004127"/>
    </source>
</evidence>
<comment type="subcellular location">
    <subcellularLocation>
        <location evidence="1">Endomembrane system</location>
        <topology evidence="1">Multi-pass membrane protein</topology>
    </subcellularLocation>
</comment>
<keyword evidence="4" id="KW-0560">Oxidoreductase</keyword>
<proteinExistence type="predicted"/>
<gene>
    <name evidence="9" type="ORF">DFR29_11072</name>
</gene>